<dbReference type="EMBL" id="JAHWGI010001343">
    <property type="protein sequence ID" value="KAK3928646.1"/>
    <property type="molecule type" value="Genomic_DNA"/>
</dbReference>
<accession>A0AAE1HW94</accession>
<reference evidence="1" key="2">
    <citation type="journal article" date="2023" name="BMC Genomics">
        <title>Pest status, molecular evolution, and epigenetic factors derived from the genome assembly of Frankliniella fusca, a thysanopteran phytovirus vector.</title>
        <authorList>
            <person name="Catto M.A."/>
            <person name="Labadie P.E."/>
            <person name="Jacobson A.L."/>
            <person name="Kennedy G.G."/>
            <person name="Srinivasan R."/>
            <person name="Hunt B.G."/>
        </authorList>
    </citation>
    <scope>NUCLEOTIDE SEQUENCE</scope>
    <source>
        <strain evidence="1">PL_HMW_Pooled</strain>
    </source>
</reference>
<gene>
    <name evidence="1" type="ORF">KUF71_016870</name>
</gene>
<proteinExistence type="predicted"/>
<dbReference type="Proteomes" id="UP001219518">
    <property type="component" value="Unassembled WGS sequence"/>
</dbReference>
<dbReference type="AlphaFoldDB" id="A0AAE1HW94"/>
<evidence type="ECO:0000313" key="1">
    <source>
        <dbReference type="EMBL" id="KAK3928646.1"/>
    </source>
</evidence>
<organism evidence="1 2">
    <name type="scientific">Frankliniella fusca</name>
    <dbReference type="NCBI Taxonomy" id="407009"/>
    <lineage>
        <taxon>Eukaryota</taxon>
        <taxon>Metazoa</taxon>
        <taxon>Ecdysozoa</taxon>
        <taxon>Arthropoda</taxon>
        <taxon>Hexapoda</taxon>
        <taxon>Insecta</taxon>
        <taxon>Pterygota</taxon>
        <taxon>Neoptera</taxon>
        <taxon>Paraneoptera</taxon>
        <taxon>Thysanoptera</taxon>
        <taxon>Terebrantia</taxon>
        <taxon>Thripoidea</taxon>
        <taxon>Thripidae</taxon>
        <taxon>Frankliniella</taxon>
    </lineage>
</organism>
<evidence type="ECO:0000313" key="2">
    <source>
        <dbReference type="Proteomes" id="UP001219518"/>
    </source>
</evidence>
<name>A0AAE1HW94_9NEOP</name>
<sequence>MSDTPVGPKPYGSIKRRHGVSRFYQEHKNDVIQRVDRKHWNRAIALIDAPKEEKDLYCLKTDRSERRIFSSSSHLVTEIRQALLRHDWHSVCRLHQCFLDVGEINHAISNKLMIVQLLSNPASNFQLIKDFCSMALGMKGEEIEIFHHTICRLPKEIPRGYIRSRKNKLVVENIGGDIEIANSYLNASALDKNNVDDSVE</sequence>
<keyword evidence="2" id="KW-1185">Reference proteome</keyword>
<reference evidence="1" key="1">
    <citation type="submission" date="2021-07" db="EMBL/GenBank/DDBJ databases">
        <authorList>
            <person name="Catto M.A."/>
            <person name="Jacobson A."/>
            <person name="Kennedy G."/>
            <person name="Labadie P."/>
            <person name="Hunt B.G."/>
            <person name="Srinivasan R."/>
        </authorList>
    </citation>
    <scope>NUCLEOTIDE SEQUENCE</scope>
    <source>
        <strain evidence="1">PL_HMW_Pooled</strain>
        <tissue evidence="1">Head</tissue>
    </source>
</reference>
<protein>
    <submittedName>
        <fullName evidence="1">UPF0260 protein</fullName>
    </submittedName>
</protein>
<comment type="caution">
    <text evidence="1">The sequence shown here is derived from an EMBL/GenBank/DDBJ whole genome shotgun (WGS) entry which is preliminary data.</text>
</comment>